<dbReference type="EMBL" id="DSLL01000046">
    <property type="protein sequence ID" value="HEH31487.1"/>
    <property type="molecule type" value="Genomic_DNA"/>
</dbReference>
<dbReference type="InterPro" id="IPR029063">
    <property type="entry name" value="SAM-dependent_MTases_sf"/>
</dbReference>
<comment type="caution">
    <text evidence="1">The sequence shown here is derived from an EMBL/GenBank/DDBJ whole genome shotgun (WGS) entry which is preliminary data.</text>
</comment>
<reference evidence="1" key="1">
    <citation type="journal article" date="2020" name="mSystems">
        <title>Genome- and Community-Level Interaction Insights into Carbon Utilization and Element Cycling Functions of Hydrothermarchaeota in Hydrothermal Sediment.</title>
        <authorList>
            <person name="Zhou Z."/>
            <person name="Liu Y."/>
            <person name="Xu W."/>
            <person name="Pan J."/>
            <person name="Luo Z.H."/>
            <person name="Li M."/>
        </authorList>
    </citation>
    <scope>NUCLEOTIDE SEQUENCE [LARGE SCALE GENOMIC DNA]</scope>
    <source>
        <strain evidence="1">SpSt-27</strain>
    </source>
</reference>
<gene>
    <name evidence="1" type="ORF">ENP99_05215</name>
</gene>
<dbReference type="SUPFAM" id="SSF53335">
    <property type="entry name" value="S-adenosyl-L-methionine-dependent methyltransferases"/>
    <property type="match status" value="1"/>
</dbReference>
<accession>A0A7J2TCB1</accession>
<dbReference type="AlphaFoldDB" id="A0A7J2TCB1"/>
<evidence type="ECO:0000313" key="1">
    <source>
        <dbReference type="EMBL" id="HEH31487.1"/>
    </source>
</evidence>
<proteinExistence type="predicted"/>
<sequence>MEIKVSDLMKSGWRAEAGRRLLPYDLFKWWGRRPALIIDALLLDAVGIGDSVAKEMIESRLSYRSAQVLKGLVVCDPMCGGGTTAVEALFLGAKEILCSDIDPASTVIVKAMIRVLEHCEEVYSVLLSIAKSVYDELKDLWCVDDYCYVHTFLTRRCYGDYCYAPKWLGTFRVRSGIVKVAIDEKGELYEDENVGVKNLVKIPKGRLVEIRRDVYAYAVELYSTGSNIERHFVSLVKNDFIAEHLNNAQSKAGKILHEVCTPIVDGRETRRLLRDNLTCWEQIFTPRQLLTLVRFLEHVKRESRELLDVAVALVGTIIRTASMLAFYYQPYAKVNPGLVIKSFWLPPYPVELNPVAGDANKIKTIGRGTIFTYLRKLRNICDKLKDVSSKGITNNIIVKAQDAINVNYNNCNIVILDPPYPGKVAYNEVTQVYIIPFSMVGVSTSKPSGSTINIYDLDSYTNYLERLLTKIFIEASQVIVYLLMSNDKKGEAVLSILSEKLKQKNIAIEGLGMVIGEAPGALGRGKTKEIVVVKLVKYS</sequence>
<organism evidence="1">
    <name type="scientific">Ignisphaera aggregans</name>
    <dbReference type="NCBI Taxonomy" id="334771"/>
    <lineage>
        <taxon>Archaea</taxon>
        <taxon>Thermoproteota</taxon>
        <taxon>Thermoprotei</taxon>
        <taxon>Desulfurococcales</taxon>
        <taxon>Desulfurococcaceae</taxon>
        <taxon>Ignisphaera</taxon>
    </lineage>
</organism>
<name>A0A7J2TCB1_9CREN</name>
<protein>
    <submittedName>
        <fullName evidence="1">Uncharacterized protein</fullName>
    </submittedName>
</protein>
<dbReference type="Gene3D" id="3.40.50.150">
    <property type="entry name" value="Vaccinia Virus protein VP39"/>
    <property type="match status" value="1"/>
</dbReference>